<evidence type="ECO:0000256" key="2">
    <source>
        <dbReference type="ARBA" id="ARBA00022475"/>
    </source>
</evidence>
<comment type="subcellular location">
    <subcellularLocation>
        <location evidence="1">Cell membrane</location>
        <topology evidence="1">Multi-pass membrane protein</topology>
    </subcellularLocation>
</comment>
<dbReference type="PANTHER" id="PTHR34390">
    <property type="entry name" value="UPF0442 PROTEIN YJJB-RELATED"/>
    <property type="match status" value="1"/>
</dbReference>
<evidence type="ECO:0000259" key="8">
    <source>
        <dbReference type="Pfam" id="PF06738"/>
    </source>
</evidence>
<evidence type="ECO:0000256" key="4">
    <source>
        <dbReference type="ARBA" id="ARBA00022989"/>
    </source>
</evidence>
<evidence type="ECO:0000313" key="9">
    <source>
        <dbReference type="EMBL" id="GGP05886.1"/>
    </source>
</evidence>
<proteinExistence type="inferred from homology"/>
<organism evidence="9 10">
    <name type="scientific">Cloacibacterium rupense</name>
    <dbReference type="NCBI Taxonomy" id="517423"/>
    <lineage>
        <taxon>Bacteria</taxon>
        <taxon>Pseudomonadati</taxon>
        <taxon>Bacteroidota</taxon>
        <taxon>Flavobacteriia</taxon>
        <taxon>Flavobacteriales</taxon>
        <taxon>Weeksellaceae</taxon>
    </lineage>
</organism>
<evidence type="ECO:0000256" key="7">
    <source>
        <dbReference type="SAM" id="Phobius"/>
    </source>
</evidence>
<feature type="transmembrane region" description="Helical" evidence="7">
    <location>
        <begin position="128"/>
        <end position="161"/>
    </location>
</feature>
<comment type="similarity">
    <text evidence="6">Belongs to the ThrE exporter (TC 2.A.79) family.</text>
</comment>
<feature type="transmembrane region" description="Helical" evidence="7">
    <location>
        <begin position="204"/>
        <end position="225"/>
    </location>
</feature>
<dbReference type="RefSeq" id="WP_188618359.1">
    <property type="nucleotide sequence ID" value="NZ_BMLV01000006.1"/>
</dbReference>
<name>A0ABQ2NNM7_9FLAO</name>
<keyword evidence="10" id="KW-1185">Reference proteome</keyword>
<keyword evidence="4 7" id="KW-1133">Transmembrane helix</keyword>
<dbReference type="Proteomes" id="UP000620064">
    <property type="component" value="Unassembled WGS sequence"/>
</dbReference>
<feature type="domain" description="Threonine/serine exporter-like N-terminal" evidence="8">
    <location>
        <begin position="17"/>
        <end position="254"/>
    </location>
</feature>
<gene>
    <name evidence="9" type="ORF">GCM10010992_23830</name>
</gene>
<reference evidence="10" key="1">
    <citation type="journal article" date="2019" name="Int. J. Syst. Evol. Microbiol.">
        <title>The Global Catalogue of Microorganisms (GCM) 10K type strain sequencing project: providing services to taxonomists for standard genome sequencing and annotation.</title>
        <authorList>
            <consortium name="The Broad Institute Genomics Platform"/>
            <consortium name="The Broad Institute Genome Sequencing Center for Infectious Disease"/>
            <person name="Wu L."/>
            <person name="Ma J."/>
        </authorList>
    </citation>
    <scope>NUCLEOTIDE SEQUENCE [LARGE SCALE GENOMIC DNA]</scope>
    <source>
        <strain evidence="10">CGMCC 1.7656</strain>
    </source>
</reference>
<dbReference type="PANTHER" id="PTHR34390:SF2">
    <property type="entry name" value="SUCCINATE TRANSPORTER SUBUNIT YJJP-RELATED"/>
    <property type="match status" value="1"/>
</dbReference>
<evidence type="ECO:0000256" key="1">
    <source>
        <dbReference type="ARBA" id="ARBA00004651"/>
    </source>
</evidence>
<keyword evidence="2" id="KW-1003">Cell membrane</keyword>
<accession>A0ABQ2NNM7</accession>
<keyword evidence="5 7" id="KW-0472">Membrane</keyword>
<dbReference type="InterPro" id="IPR050539">
    <property type="entry name" value="ThrE_Dicarb/AminoAcid_Exp"/>
</dbReference>
<dbReference type="InterPro" id="IPR010619">
    <property type="entry name" value="ThrE-like_N"/>
</dbReference>
<feature type="transmembrane region" description="Helical" evidence="7">
    <location>
        <begin position="237"/>
        <end position="259"/>
    </location>
</feature>
<dbReference type="Pfam" id="PF06738">
    <property type="entry name" value="ThrE"/>
    <property type="match status" value="1"/>
</dbReference>
<feature type="transmembrane region" description="Helical" evidence="7">
    <location>
        <begin position="173"/>
        <end position="198"/>
    </location>
</feature>
<evidence type="ECO:0000256" key="5">
    <source>
        <dbReference type="ARBA" id="ARBA00023136"/>
    </source>
</evidence>
<keyword evidence="3 7" id="KW-0812">Transmembrane</keyword>
<dbReference type="EMBL" id="BMLV01000006">
    <property type="protein sequence ID" value="GGP05886.1"/>
    <property type="molecule type" value="Genomic_DNA"/>
</dbReference>
<comment type="caution">
    <text evidence="9">The sequence shown here is derived from an EMBL/GenBank/DDBJ whole genome shotgun (WGS) entry which is preliminary data.</text>
</comment>
<protein>
    <submittedName>
        <fullName evidence="9">Membrane protein</fullName>
    </submittedName>
</protein>
<evidence type="ECO:0000313" key="10">
    <source>
        <dbReference type="Proteomes" id="UP000620064"/>
    </source>
</evidence>
<sequence>MEIDAREKPQIEKYNELLLDIGSTLMISGANCGRIDRNIKRIADVLGLDIESFFSFNGIILTTKMKDNPSEKATHYKRLPSHGVHFGILTETSLLSWRAVSDGLSYDEIYQEFENIKKIKHHNRYQTLILVALACASLCLLAGGDIIDASFALVGSFLGLFTRQELIKKKFNLMIAIILASLVTCVVCSVNVFFNIGAMPEKGLATAVLYLIPGVPLVNGVTDFIEGYVTTGLARGFHAGFILLCIAVGMAISILIFGIDNF</sequence>
<evidence type="ECO:0000256" key="6">
    <source>
        <dbReference type="ARBA" id="ARBA00034125"/>
    </source>
</evidence>
<evidence type="ECO:0000256" key="3">
    <source>
        <dbReference type="ARBA" id="ARBA00022692"/>
    </source>
</evidence>